<reference evidence="1" key="1">
    <citation type="journal article" date="2021" name="Nat. Microbiol.">
        <title>Cocultivation of an ultrasmall environmental parasitic bacterium with lytic ability against bacteria associated with wastewater foams.</title>
        <authorList>
            <person name="Batinovic S."/>
            <person name="Rose J.J.A."/>
            <person name="Ratcliffe J."/>
            <person name="Seviour R.J."/>
            <person name="Petrovski S."/>
        </authorList>
    </citation>
    <scope>NUCLEOTIDE SEQUENCE</scope>
    <source>
        <strain evidence="1">CON44</strain>
    </source>
</reference>
<gene>
    <name evidence="1" type="ORF">GII30_02830</name>
</gene>
<dbReference type="EMBL" id="CP045810">
    <property type="protein sequence ID" value="QHN38258.1"/>
    <property type="molecule type" value="Genomic_DNA"/>
</dbReference>
<organism evidence="1">
    <name type="scientific">Gordonia amarae</name>
    <dbReference type="NCBI Taxonomy" id="36821"/>
    <lineage>
        <taxon>Bacteria</taxon>
        <taxon>Bacillati</taxon>
        <taxon>Actinomycetota</taxon>
        <taxon>Actinomycetes</taxon>
        <taxon>Mycobacteriales</taxon>
        <taxon>Gordoniaceae</taxon>
        <taxon>Gordonia</taxon>
    </lineage>
</organism>
<proteinExistence type="predicted"/>
<sequence length="134" mass="14785">MIVDMPEEFFDYLDRLEAKVTAGDVHSIKVLAHVVAALADLAALEVPPTEDTPGLKRVRQSRRYQVWRTAHPYDPGVAVRVICWFPPNSDTVVVTLLAADKARMGDVFYSSVGPRADAAIDRWISETEGGTSDD</sequence>
<evidence type="ECO:0000313" key="1">
    <source>
        <dbReference type="EMBL" id="QHN38258.1"/>
    </source>
</evidence>
<dbReference type="AlphaFoldDB" id="A0A857KVZ5"/>
<dbReference type="RefSeq" id="WP_005193440.1">
    <property type="nucleotide sequence ID" value="NZ_CP045804.1"/>
</dbReference>
<name>A0A857KVZ5_9ACTN</name>
<accession>A0A857KVZ5</accession>
<protein>
    <submittedName>
        <fullName evidence="1">Uncharacterized protein</fullName>
    </submittedName>
</protein>